<dbReference type="PANTHER" id="PTHR32552:SF83">
    <property type="entry name" value="BLR3904 PROTEIN"/>
    <property type="match status" value="1"/>
</dbReference>
<dbReference type="Gene3D" id="2.40.170.20">
    <property type="entry name" value="TonB-dependent receptor, beta-barrel domain"/>
    <property type="match status" value="1"/>
</dbReference>
<dbReference type="InterPro" id="IPR039426">
    <property type="entry name" value="TonB-dep_rcpt-like"/>
</dbReference>
<keyword evidence="13 14" id="KW-0998">Cell outer membrane</keyword>
<dbReference type="GO" id="GO:0038023">
    <property type="term" value="F:signaling receptor activity"/>
    <property type="evidence" value="ECO:0007669"/>
    <property type="project" value="InterPro"/>
</dbReference>
<evidence type="ECO:0000256" key="1">
    <source>
        <dbReference type="ARBA" id="ARBA00004571"/>
    </source>
</evidence>
<evidence type="ECO:0000256" key="3">
    <source>
        <dbReference type="ARBA" id="ARBA00022448"/>
    </source>
</evidence>
<dbReference type="FunFam" id="2.170.130.10:FF:000001">
    <property type="entry name" value="Catecholate siderophore TonB-dependent receptor"/>
    <property type="match status" value="1"/>
</dbReference>
<keyword evidence="6 14" id="KW-0812">Transmembrane</keyword>
<keyword evidence="5" id="KW-0410">Iron transport</keyword>
<dbReference type="GO" id="GO:0009279">
    <property type="term" value="C:cell outer membrane"/>
    <property type="evidence" value="ECO:0007669"/>
    <property type="project" value="UniProtKB-SubCell"/>
</dbReference>
<evidence type="ECO:0000313" key="20">
    <source>
        <dbReference type="Proteomes" id="UP000000329"/>
    </source>
</evidence>
<dbReference type="Proteomes" id="UP000000329">
    <property type="component" value="Chromosome"/>
</dbReference>
<sequence length="798" mass="85824">MKQGSQHETRARHGALDIETLFSIYGKLSAAVGLSFGALASAAPAQAEDMAVAPPEDKSGLKEVVVTAPREAPEYKAQAVSSPKFTQPLLDLPQSITVVPKEVLTQQNAQNLQDILKNVPGITFTSGEGNLGWGDMFTIRGFSSEQSLTVDGVRDAGMSSRNDTFNLEQVEVFKGTGSIESGVSAIGGSVNLVSKEARLDDFYNTSFGVGSAGYTRFTADLNHQLDATSALRLNLMKQQNHVAERDVVKYDRQGIAASLGLGLGTRTRIFFDVFHQDDDNIPDTGLPIQRGTGGSVMPYVSRNAWYGSTTYTQQTTTDALTARVEHDFSDAVKIRNQTRWERADNLSVLSPARFNAANSAGASLGTSLGYAGSGSLTAASGILSYSDFTNTANRYGVLRGNDFGTSKRYTILDNQSDLSLKFDTGAIRHELSTGVDLYRETYGDLPRTVATPSGALGFDMSNPTVSSASVATLKGGAGLESRVTNAGLYVADTMKFSPQWQFLTALRYDRWKAVTSTRGATTASSSAGALSGRLGLVYKPLENASLYLTYARAAQPSALGATTNNAIYGSASASAYSPAVAKTRELGGKWDVLNKRLALTGAVFRTEVTDSWEYGDDETSPVRALPAKRVDGVELGVQGNLTDAWSVFGGLTRLKSKQTKGANAGSEAKNVPDWTLNLWTSYEAKPGLFFSYGAQYVGKRRYSDNKYVGGLNNSSSTVSGPSGTRPVYVLDQEKAPAYWLHSLAARWRVDRRLALNFNVDNLFNKFYWSRIGSSLDGFQLYGVPGAGRTYTLSADISF</sequence>
<feature type="domain" description="TonB-dependent receptor plug" evidence="18">
    <location>
        <begin position="89"/>
        <end position="188"/>
    </location>
</feature>
<dbReference type="Pfam" id="PF00593">
    <property type="entry name" value="TonB_dep_Rec_b-barrel"/>
    <property type="match status" value="1"/>
</dbReference>
<keyword evidence="7" id="KW-0732">Signal</keyword>
<evidence type="ECO:0000256" key="10">
    <source>
        <dbReference type="ARBA" id="ARBA00023077"/>
    </source>
</evidence>
<name>D8IVP0_HERSS</name>
<keyword evidence="10 16" id="KW-0798">TonB box</keyword>
<evidence type="ECO:0000256" key="12">
    <source>
        <dbReference type="ARBA" id="ARBA00023170"/>
    </source>
</evidence>
<dbReference type="GO" id="GO:0015891">
    <property type="term" value="P:siderophore transport"/>
    <property type="evidence" value="ECO:0007669"/>
    <property type="project" value="InterPro"/>
</dbReference>
<dbReference type="EMBL" id="CP002039">
    <property type="protein sequence ID" value="ADJ65848.1"/>
    <property type="molecule type" value="Genomic_DNA"/>
</dbReference>
<dbReference type="AlphaFoldDB" id="D8IVP0"/>
<evidence type="ECO:0000256" key="15">
    <source>
        <dbReference type="PROSITE-ProRule" id="PRU10144"/>
    </source>
</evidence>
<evidence type="ECO:0000256" key="6">
    <source>
        <dbReference type="ARBA" id="ARBA00022692"/>
    </source>
</evidence>
<dbReference type="CDD" id="cd01347">
    <property type="entry name" value="ligand_gated_channel"/>
    <property type="match status" value="1"/>
</dbReference>
<dbReference type="InterPro" id="IPR037066">
    <property type="entry name" value="Plug_dom_sf"/>
</dbReference>
<keyword evidence="20" id="KW-1185">Reference proteome</keyword>
<protein>
    <submittedName>
        <fullName evidence="19">TonB-dependent receptor for iron transport protein</fullName>
    </submittedName>
</protein>
<dbReference type="GO" id="GO:0015344">
    <property type="term" value="F:siderophore uptake transmembrane transporter activity"/>
    <property type="evidence" value="ECO:0007669"/>
    <property type="project" value="TreeGrafter"/>
</dbReference>
<keyword evidence="3 14" id="KW-0813">Transport</keyword>
<dbReference type="InterPro" id="IPR012910">
    <property type="entry name" value="Plug_dom"/>
</dbReference>
<keyword evidence="11 14" id="KW-0472">Membrane</keyword>
<evidence type="ECO:0000313" key="19">
    <source>
        <dbReference type="EMBL" id="ADJ65848.1"/>
    </source>
</evidence>
<evidence type="ECO:0000256" key="11">
    <source>
        <dbReference type="ARBA" id="ARBA00023136"/>
    </source>
</evidence>
<dbReference type="OrthoDB" id="9790771at2"/>
<evidence type="ECO:0000256" key="5">
    <source>
        <dbReference type="ARBA" id="ARBA00022496"/>
    </source>
</evidence>
<keyword evidence="9" id="KW-0406">Ion transport</keyword>
<proteinExistence type="inferred from homology"/>
<dbReference type="InterPro" id="IPR010105">
    <property type="entry name" value="TonB_sidphr_rcpt"/>
</dbReference>
<evidence type="ECO:0000256" key="13">
    <source>
        <dbReference type="ARBA" id="ARBA00023237"/>
    </source>
</evidence>
<dbReference type="SUPFAM" id="SSF56935">
    <property type="entry name" value="Porins"/>
    <property type="match status" value="1"/>
</dbReference>
<gene>
    <name evidence="19" type="ordered locus">Hsero_4380</name>
</gene>
<evidence type="ECO:0000259" key="17">
    <source>
        <dbReference type="Pfam" id="PF00593"/>
    </source>
</evidence>
<keyword evidence="8" id="KW-0408">Iron</keyword>
<dbReference type="PANTHER" id="PTHR32552">
    <property type="entry name" value="FERRICHROME IRON RECEPTOR-RELATED"/>
    <property type="match status" value="1"/>
</dbReference>
<feature type="short sequence motif" description="TonB C-terminal box" evidence="15">
    <location>
        <begin position="781"/>
        <end position="798"/>
    </location>
</feature>
<dbReference type="InterPro" id="IPR000531">
    <property type="entry name" value="Beta-barrel_TonB"/>
</dbReference>
<evidence type="ECO:0000259" key="18">
    <source>
        <dbReference type="Pfam" id="PF07715"/>
    </source>
</evidence>
<reference evidence="19 20" key="1">
    <citation type="submission" date="2010-04" db="EMBL/GenBank/DDBJ databases">
        <title>The genome of Herbaspirillum seropedicae SmR1, an endophytic, nitrogen-fixing, plant-growth promoting beta-Proteobacteria.</title>
        <authorList>
            <person name="Pedrosa F.O."/>
            <person name="Monteiro R.A."/>
            <person name="Wassem R."/>
            <person name="Cruz L.M."/>
            <person name="Ayub R.A."/>
            <person name="Colauto N.B."/>
            <person name="Fernandez M.A."/>
            <person name="Fungaro M.H.P."/>
            <person name="Grisard E.C."/>
            <person name="Hungria M."/>
            <person name="Madeira H.M.F."/>
            <person name="Nodari R.O."/>
            <person name="Osaku C.A."/>
            <person name="Petzl-Erler M.L."/>
            <person name="Terenzi H."/>
            <person name="Vieira L.G.E."/>
            <person name="Almeida M.I.M."/>
            <person name="Alves L.R."/>
            <person name="Arantes O.M.N."/>
            <person name="Balsanelli E."/>
            <person name="Barcellos F.G."/>
            <person name="Baura V.A."/>
            <person name="Binde D.R."/>
            <person name="Campo R.J."/>
            <person name="Chubatsu L.S."/>
            <person name="Chueire L.M.O."/>
            <person name="Ciferri R.R."/>
            <person name="Correa L.C."/>
            <person name="da Conceicao Silva J.L."/>
            <person name="Dabul A.N.G."/>
            <person name="Dambros B.P."/>
            <person name="Faoro H."/>
            <person name="Favetti A."/>
            <person name="Friedermann G."/>
            <person name="Furlaneto M.C."/>
            <person name="Gasques L.S."/>
            <person name="Gimenes C.C.T."/>
            <person name="Gioppo N.M.R."/>
            <person name="Glienke-Blanco C."/>
            <person name="Godoy L.P."/>
            <person name="Guerra M.P."/>
            <person name="Karp S."/>
            <person name="Kava-Cordeiro V."/>
            <person name="Margarido V.P."/>
            <person name="Mathioni S.M."/>
            <person name="Menck-Soares M.A."/>
            <person name="Murace N.K."/>
            <person name="Nicolas M.F."/>
            <person name="Oliveira C.E.C."/>
            <person name="Pagnan N.A.B."/>
            <person name="Pamphile J.A."/>
            <person name="Patussi E.V."/>
            <person name="Pereira L.F.P."/>
            <person name="Pereira-Ferrari L."/>
            <person name="Pinto F.G.S."/>
            <person name="Precoma C."/>
            <person name="Prioli A.J."/>
            <person name="Prioli S.M.A.P."/>
            <person name="Raittz R.T."/>
            <person name="Ramos H.J.O."/>
            <person name="Ribeiro E.M.S.F."/>
            <person name="Rigo L.U."/>
            <person name="Rocha C.L.M.S.C."/>
            <person name="Rocha S.N."/>
            <person name="Santos K."/>
            <person name="Satori D."/>
            <person name="Silva A.G."/>
            <person name="Simao R.C.G."/>
            <person name="Soares M.A.M."/>
            <person name="Souza E.M."/>
            <person name="Steffens M.B.R."/>
            <person name="Steindel M."/>
            <person name="Tadra-Sfeir M.Z."/>
            <person name="Takahashi E.K."/>
            <person name="Torres R.A."/>
            <person name="Valle J.S."/>
            <person name="Vernal J.I."/>
            <person name="Vilas-Boas L.A."/>
            <person name="Watanabe M.A.E."/>
            <person name="Weiss V.A."/>
            <person name="Yates M.A."/>
            <person name="Souza E.M."/>
        </authorList>
    </citation>
    <scope>NUCLEOTIDE SEQUENCE [LARGE SCALE GENOMIC DNA]</scope>
    <source>
        <strain evidence="19 20">SmR1</strain>
    </source>
</reference>
<dbReference type="GeneID" id="29392263"/>
<feature type="domain" description="TonB-dependent receptor-like beta-barrel" evidence="17">
    <location>
        <begin position="273"/>
        <end position="762"/>
    </location>
</feature>
<dbReference type="KEGG" id="hse:Hsero_4380"/>
<dbReference type="NCBIfam" id="TIGR01783">
    <property type="entry name" value="TonB-siderophor"/>
    <property type="match status" value="1"/>
</dbReference>
<dbReference type="Gene3D" id="2.170.130.10">
    <property type="entry name" value="TonB-dependent receptor, plug domain"/>
    <property type="match status" value="1"/>
</dbReference>
<evidence type="ECO:0000256" key="4">
    <source>
        <dbReference type="ARBA" id="ARBA00022452"/>
    </source>
</evidence>
<dbReference type="STRING" id="757424.Hsero_4380"/>
<evidence type="ECO:0000256" key="16">
    <source>
        <dbReference type="RuleBase" id="RU003357"/>
    </source>
</evidence>
<dbReference type="eggNOG" id="COG4774">
    <property type="taxonomic scope" value="Bacteria"/>
</dbReference>
<comment type="subcellular location">
    <subcellularLocation>
        <location evidence="1 14">Cell outer membrane</location>
        <topology evidence="1 14">Multi-pass membrane protein</topology>
    </subcellularLocation>
</comment>
<comment type="similarity">
    <text evidence="2 14 16">Belongs to the TonB-dependent receptor family.</text>
</comment>
<evidence type="ECO:0000256" key="7">
    <source>
        <dbReference type="ARBA" id="ARBA00022729"/>
    </source>
</evidence>
<dbReference type="InterPro" id="IPR036942">
    <property type="entry name" value="Beta-barrel_TonB_sf"/>
</dbReference>
<dbReference type="InterPro" id="IPR010917">
    <property type="entry name" value="TonB_rcpt_CS"/>
</dbReference>
<dbReference type="PROSITE" id="PS01156">
    <property type="entry name" value="TONB_DEPENDENT_REC_2"/>
    <property type="match status" value="1"/>
</dbReference>
<dbReference type="PROSITE" id="PS52016">
    <property type="entry name" value="TONB_DEPENDENT_REC_3"/>
    <property type="match status" value="1"/>
</dbReference>
<evidence type="ECO:0000256" key="9">
    <source>
        <dbReference type="ARBA" id="ARBA00023065"/>
    </source>
</evidence>
<dbReference type="HOGENOM" id="CLU_008287_9_1_4"/>
<evidence type="ECO:0000256" key="8">
    <source>
        <dbReference type="ARBA" id="ARBA00023004"/>
    </source>
</evidence>
<keyword evidence="4 14" id="KW-1134">Transmembrane beta strand</keyword>
<evidence type="ECO:0000256" key="2">
    <source>
        <dbReference type="ARBA" id="ARBA00009810"/>
    </source>
</evidence>
<accession>D8IVP0</accession>
<dbReference type="RefSeq" id="WP_013236301.1">
    <property type="nucleotide sequence ID" value="NC_014323.1"/>
</dbReference>
<keyword evidence="12 19" id="KW-0675">Receptor</keyword>
<dbReference type="Pfam" id="PF07715">
    <property type="entry name" value="Plug"/>
    <property type="match status" value="1"/>
</dbReference>
<organism evidence="19 20">
    <name type="scientific">Herbaspirillum seropedicae (strain SmR1)</name>
    <dbReference type="NCBI Taxonomy" id="757424"/>
    <lineage>
        <taxon>Bacteria</taxon>
        <taxon>Pseudomonadati</taxon>
        <taxon>Pseudomonadota</taxon>
        <taxon>Betaproteobacteria</taxon>
        <taxon>Burkholderiales</taxon>
        <taxon>Oxalobacteraceae</taxon>
        <taxon>Herbaspirillum</taxon>
    </lineage>
</organism>
<evidence type="ECO:0000256" key="14">
    <source>
        <dbReference type="PROSITE-ProRule" id="PRU01360"/>
    </source>
</evidence>